<comment type="caution">
    <text evidence="1">The sequence shown here is derived from an EMBL/GenBank/DDBJ whole genome shotgun (WGS) entry which is preliminary data.</text>
</comment>
<evidence type="ECO:0000313" key="3">
    <source>
        <dbReference type="Proteomes" id="UP000256862"/>
    </source>
</evidence>
<accession>A0A375FND7</accession>
<dbReference type="EMBL" id="OGUS01000092">
    <property type="protein sequence ID" value="SPC08402.1"/>
    <property type="molecule type" value="Genomic_DNA"/>
</dbReference>
<reference evidence="3" key="1">
    <citation type="submission" date="2018-01" db="EMBL/GenBank/DDBJ databases">
        <authorList>
            <person name="Gaut B.S."/>
            <person name="Morton B.R."/>
            <person name="Clegg M.T."/>
            <person name="Duvall M.R."/>
        </authorList>
    </citation>
    <scope>NUCLEOTIDE SEQUENCE [LARGE SCALE GENOMIC DNA]</scope>
</reference>
<dbReference type="Proteomes" id="UP000256862">
    <property type="component" value="Plasmid CO2235_mp"/>
</dbReference>
<proteinExistence type="predicted"/>
<name>A0A375FND7_9BURK</name>
<evidence type="ECO:0000313" key="1">
    <source>
        <dbReference type="EMBL" id="SPC08402.1"/>
    </source>
</evidence>
<protein>
    <submittedName>
        <fullName evidence="1">Uncharacterized protein</fullName>
    </submittedName>
</protein>
<evidence type="ECO:0000313" key="2">
    <source>
        <dbReference type="EMBL" id="SPC24182.1"/>
    </source>
</evidence>
<geneLocation type="plasmid" evidence="3">
    <name>co2235_mp</name>
</geneLocation>
<sequence>MPPGLVVLVAPDVPLEVLELGEP</sequence>
<reference evidence="1 3" key="2">
    <citation type="submission" date="2018-01" db="EMBL/GenBank/DDBJ databases">
        <authorList>
            <person name="Clerissi C."/>
        </authorList>
    </citation>
    <scope>NUCLEOTIDE SEQUENCE</scope>
    <source>
        <strain evidence="1">Cupriavidus oxalaticus LMG 2235</strain>
        <plasmid evidence="3">co2235_mp</plasmid>
    </source>
</reference>
<gene>
    <name evidence="2" type="ORF">CO2235_MP80062</name>
    <name evidence="1" type="ORF">CO2235_U840136</name>
</gene>
<organism evidence="1 3">
    <name type="scientific">Cupriavidus oxalaticus</name>
    <dbReference type="NCBI Taxonomy" id="96344"/>
    <lineage>
        <taxon>Bacteria</taxon>
        <taxon>Pseudomonadati</taxon>
        <taxon>Pseudomonadota</taxon>
        <taxon>Betaproteobacteria</taxon>
        <taxon>Burkholderiales</taxon>
        <taxon>Burkholderiaceae</taxon>
        <taxon>Cupriavidus</taxon>
    </lineage>
</organism>
<dbReference type="AlphaFoldDB" id="A0A375FND7"/>
<dbReference type="EMBL" id="OGUS01000143">
    <property type="protein sequence ID" value="SPC24182.1"/>
    <property type="molecule type" value="Genomic_DNA"/>
</dbReference>